<dbReference type="SUPFAM" id="SSF46894">
    <property type="entry name" value="C-terminal effector domain of the bipartite response regulators"/>
    <property type="match status" value="1"/>
</dbReference>
<dbReference type="PANTHER" id="PTHR44688:SF16">
    <property type="entry name" value="DNA-BINDING TRANSCRIPTIONAL ACTIVATOR DEVR_DOSR"/>
    <property type="match status" value="1"/>
</dbReference>
<dbReference type="InterPro" id="IPR036388">
    <property type="entry name" value="WH-like_DNA-bd_sf"/>
</dbReference>
<evidence type="ECO:0000256" key="2">
    <source>
        <dbReference type="ARBA" id="ARBA00023125"/>
    </source>
</evidence>
<keyword evidence="1" id="KW-0805">Transcription regulation</keyword>
<feature type="domain" description="HTH luxR-type" evidence="4">
    <location>
        <begin position="319"/>
        <end position="384"/>
    </location>
</feature>
<dbReference type="STRING" id="639004.SAMN04488239_10759"/>
<accession>A0A1G6UFG4</accession>
<dbReference type="Pfam" id="PF00196">
    <property type="entry name" value="GerE"/>
    <property type="match status" value="1"/>
</dbReference>
<dbReference type="SMART" id="SM00421">
    <property type="entry name" value="HTH_LUXR"/>
    <property type="match status" value="1"/>
</dbReference>
<protein>
    <submittedName>
        <fullName evidence="5">Transcriptional regulator, LuxR family</fullName>
    </submittedName>
</protein>
<keyword evidence="6" id="KW-1185">Reference proteome</keyword>
<dbReference type="Gene3D" id="1.10.10.10">
    <property type="entry name" value="Winged helix-like DNA-binding domain superfamily/Winged helix DNA-binding domain"/>
    <property type="match status" value="1"/>
</dbReference>
<keyword evidence="3" id="KW-0804">Transcription</keyword>
<reference evidence="6" key="1">
    <citation type="submission" date="2016-10" db="EMBL/GenBank/DDBJ databases">
        <authorList>
            <person name="Varghese N."/>
            <person name="Submissions S."/>
        </authorList>
    </citation>
    <scope>NUCLEOTIDE SEQUENCE [LARGE SCALE GENOMIC DNA]</scope>
    <source>
        <strain evidence="6">CGMCC 1.9108</strain>
    </source>
</reference>
<dbReference type="GO" id="GO:0003677">
    <property type="term" value="F:DNA binding"/>
    <property type="evidence" value="ECO:0007669"/>
    <property type="project" value="UniProtKB-KW"/>
</dbReference>
<keyword evidence="2" id="KW-0238">DNA-binding</keyword>
<dbReference type="PROSITE" id="PS50043">
    <property type="entry name" value="HTH_LUXR_2"/>
    <property type="match status" value="1"/>
</dbReference>
<dbReference type="CDD" id="cd06170">
    <property type="entry name" value="LuxR_C_like"/>
    <property type="match status" value="1"/>
</dbReference>
<dbReference type="InterPro" id="IPR016032">
    <property type="entry name" value="Sig_transdc_resp-reg_C-effctor"/>
</dbReference>
<gene>
    <name evidence="5" type="ORF">SAMN04488239_10759</name>
</gene>
<dbReference type="PANTHER" id="PTHR44688">
    <property type="entry name" value="DNA-BINDING TRANSCRIPTIONAL ACTIVATOR DEVR_DOSR"/>
    <property type="match status" value="1"/>
</dbReference>
<evidence type="ECO:0000313" key="6">
    <source>
        <dbReference type="Proteomes" id="UP000199628"/>
    </source>
</evidence>
<dbReference type="EMBL" id="FMZV01000007">
    <property type="protein sequence ID" value="SDD39984.1"/>
    <property type="molecule type" value="Genomic_DNA"/>
</dbReference>
<evidence type="ECO:0000256" key="3">
    <source>
        <dbReference type="ARBA" id="ARBA00023163"/>
    </source>
</evidence>
<evidence type="ECO:0000259" key="4">
    <source>
        <dbReference type="PROSITE" id="PS50043"/>
    </source>
</evidence>
<sequence>MSTTDRHDQIVVSIYDAALDPGKWPALLTEIAHYVGAMGAMIFEVGTPDDKPHLLASHFSDTYDADLVRGYLLLHKDLEIANQAIFARHSKATDEIQLIPDSVLAATEAELLARPNQKTMMQYGIRYRCGALLNKDQLFHDRFSMQFGADAANDLPMRLAKASRLLPHIAKALSIGRPIQAMQRRHGTIVEALDKLDVGFCVLDDRMNVIMGNEEFRRQTEEAGVFRKDPRGRLSFRQDSDLGRARALMTGVEGHGRFGARPRKEALEVDHSGGPAATGALCIDISPLHKNRELGEGPVAGYLLMSTDTSRRYRLELPTIASLFDLSNAECAVLELMAEGKTNKQIAQERGRSLDTVNAQVKSILLKSNCANRTQAIRMVTNISSGFLVRD</sequence>
<name>A0A1G6UFG4_9RHOB</name>
<organism evidence="5 6">
    <name type="scientific">Ruegeria marina</name>
    <dbReference type="NCBI Taxonomy" id="639004"/>
    <lineage>
        <taxon>Bacteria</taxon>
        <taxon>Pseudomonadati</taxon>
        <taxon>Pseudomonadota</taxon>
        <taxon>Alphaproteobacteria</taxon>
        <taxon>Rhodobacterales</taxon>
        <taxon>Roseobacteraceae</taxon>
        <taxon>Ruegeria</taxon>
    </lineage>
</organism>
<dbReference type="Proteomes" id="UP000199628">
    <property type="component" value="Unassembled WGS sequence"/>
</dbReference>
<evidence type="ECO:0000313" key="5">
    <source>
        <dbReference type="EMBL" id="SDD39984.1"/>
    </source>
</evidence>
<dbReference type="PRINTS" id="PR00038">
    <property type="entry name" value="HTHLUXR"/>
</dbReference>
<dbReference type="OrthoDB" id="7444822at2"/>
<dbReference type="InterPro" id="IPR000792">
    <property type="entry name" value="Tscrpt_reg_LuxR_C"/>
</dbReference>
<dbReference type="GO" id="GO:0006355">
    <property type="term" value="P:regulation of DNA-templated transcription"/>
    <property type="evidence" value="ECO:0007669"/>
    <property type="project" value="InterPro"/>
</dbReference>
<proteinExistence type="predicted"/>
<evidence type="ECO:0000256" key="1">
    <source>
        <dbReference type="ARBA" id="ARBA00023015"/>
    </source>
</evidence>
<dbReference type="AlphaFoldDB" id="A0A1G6UFG4"/>